<gene>
    <name evidence="2" type="ORF">g.150749</name>
</gene>
<dbReference type="EMBL" id="GGMR01015881">
    <property type="protein sequence ID" value="MBY28500.1"/>
    <property type="molecule type" value="Transcribed_RNA"/>
</dbReference>
<name>A0A2S2PGC9_SCHGA</name>
<dbReference type="AlphaFoldDB" id="A0A2S2PGC9"/>
<feature type="region of interest" description="Disordered" evidence="1">
    <location>
        <begin position="37"/>
        <end position="82"/>
    </location>
</feature>
<evidence type="ECO:0000256" key="1">
    <source>
        <dbReference type="SAM" id="MobiDB-lite"/>
    </source>
</evidence>
<accession>A0A2S2PGC9</accession>
<sequence>MMRKNRTEITTTLKQQCDYDSSYDAIMTRHTNNLQTISNNFNDPNGHRLQQKPSSRAEINMGGRRTGRSKNSTGRNFPRHEVNFGANKRSCISLPLLEPSLKKGRQRSAPPFPIQDEEESVSGESYVSDSSITSLSSVDEN</sequence>
<evidence type="ECO:0000313" key="2">
    <source>
        <dbReference type="EMBL" id="MBY28500.1"/>
    </source>
</evidence>
<protein>
    <submittedName>
        <fullName evidence="2">Uncharacterized protein</fullName>
    </submittedName>
</protein>
<organism evidence="2">
    <name type="scientific">Schizaphis graminum</name>
    <name type="common">Green bug aphid</name>
    <dbReference type="NCBI Taxonomy" id="13262"/>
    <lineage>
        <taxon>Eukaryota</taxon>
        <taxon>Metazoa</taxon>
        <taxon>Ecdysozoa</taxon>
        <taxon>Arthropoda</taxon>
        <taxon>Hexapoda</taxon>
        <taxon>Insecta</taxon>
        <taxon>Pterygota</taxon>
        <taxon>Neoptera</taxon>
        <taxon>Paraneoptera</taxon>
        <taxon>Hemiptera</taxon>
        <taxon>Sternorrhyncha</taxon>
        <taxon>Aphidomorpha</taxon>
        <taxon>Aphidoidea</taxon>
        <taxon>Aphididae</taxon>
        <taxon>Aphidini</taxon>
        <taxon>Schizaphis</taxon>
    </lineage>
</organism>
<feature type="region of interest" description="Disordered" evidence="1">
    <location>
        <begin position="98"/>
        <end position="141"/>
    </location>
</feature>
<proteinExistence type="predicted"/>
<feature type="compositionally biased region" description="Low complexity" evidence="1">
    <location>
        <begin position="122"/>
        <end position="141"/>
    </location>
</feature>
<reference evidence="2" key="1">
    <citation type="submission" date="2018-04" db="EMBL/GenBank/DDBJ databases">
        <title>Transcriptome of Schizaphis graminum biotype I.</title>
        <authorList>
            <person name="Scully E.D."/>
            <person name="Geib S.M."/>
            <person name="Palmer N.A."/>
            <person name="Koch K."/>
            <person name="Bradshaw J."/>
            <person name="Heng-Moss T."/>
            <person name="Sarath G."/>
        </authorList>
    </citation>
    <scope>NUCLEOTIDE SEQUENCE</scope>
</reference>